<protein>
    <submittedName>
        <fullName evidence="1">Uncharacterized protein</fullName>
    </submittedName>
</protein>
<accession>A0A9E2NSH5</accession>
<dbReference type="AlphaFoldDB" id="A0A9E2NSH5"/>
<sequence>MDSVDTPILVTFSYAGQSGAAGLGLVEELEAQEITATTPQVNGVTIRNLEAKDAKIAALLSGLPESIVNNVLFENVAIDSELGIQARYVNGTLLN</sequence>
<dbReference type="InterPro" id="IPR012334">
    <property type="entry name" value="Pectin_lyas_fold"/>
</dbReference>
<evidence type="ECO:0000313" key="1">
    <source>
        <dbReference type="EMBL" id="MBU3826940.1"/>
    </source>
</evidence>
<reference evidence="1" key="1">
    <citation type="journal article" date="2021" name="PeerJ">
        <title>Extensive microbial diversity within the chicken gut microbiome revealed by metagenomics and culture.</title>
        <authorList>
            <person name="Gilroy R."/>
            <person name="Ravi A."/>
            <person name="Getino M."/>
            <person name="Pursley I."/>
            <person name="Horton D.L."/>
            <person name="Alikhan N.F."/>
            <person name="Baker D."/>
            <person name="Gharbi K."/>
            <person name="Hall N."/>
            <person name="Watson M."/>
            <person name="Adriaenssens E.M."/>
            <person name="Foster-Nyarko E."/>
            <person name="Jarju S."/>
            <person name="Secka A."/>
            <person name="Antonio M."/>
            <person name="Oren A."/>
            <person name="Chaudhuri R.R."/>
            <person name="La Ragione R."/>
            <person name="Hildebrand F."/>
            <person name="Pallen M.J."/>
        </authorList>
    </citation>
    <scope>NUCLEOTIDE SEQUENCE</scope>
    <source>
        <strain evidence="1">687</strain>
    </source>
</reference>
<proteinExistence type="predicted"/>
<dbReference type="SUPFAM" id="SSF51126">
    <property type="entry name" value="Pectin lyase-like"/>
    <property type="match status" value="1"/>
</dbReference>
<comment type="caution">
    <text evidence="1">The sequence shown here is derived from an EMBL/GenBank/DDBJ whole genome shotgun (WGS) entry which is preliminary data.</text>
</comment>
<organism evidence="1 2">
    <name type="scientific">Candidatus Anaerobiospirillum merdipullorum</name>
    <dbReference type="NCBI Taxonomy" id="2838450"/>
    <lineage>
        <taxon>Bacteria</taxon>
        <taxon>Pseudomonadati</taxon>
        <taxon>Pseudomonadota</taxon>
        <taxon>Gammaproteobacteria</taxon>
        <taxon>Aeromonadales</taxon>
        <taxon>Succinivibrionaceae</taxon>
        <taxon>Anaerobiospirillum</taxon>
    </lineage>
</organism>
<dbReference type="EMBL" id="JAHLFG010000061">
    <property type="protein sequence ID" value="MBU3826940.1"/>
    <property type="molecule type" value="Genomic_DNA"/>
</dbReference>
<dbReference type="Gene3D" id="2.160.20.10">
    <property type="entry name" value="Single-stranded right-handed beta-helix, Pectin lyase-like"/>
    <property type="match status" value="1"/>
</dbReference>
<name>A0A9E2NSH5_9GAMM</name>
<evidence type="ECO:0000313" key="2">
    <source>
        <dbReference type="Proteomes" id="UP000824150"/>
    </source>
</evidence>
<reference evidence="1" key="2">
    <citation type="submission" date="2021-04" db="EMBL/GenBank/DDBJ databases">
        <authorList>
            <person name="Gilroy R."/>
        </authorList>
    </citation>
    <scope>NUCLEOTIDE SEQUENCE</scope>
    <source>
        <strain evidence="1">687</strain>
    </source>
</reference>
<dbReference type="InterPro" id="IPR011050">
    <property type="entry name" value="Pectin_lyase_fold/virulence"/>
</dbReference>
<gene>
    <name evidence="1" type="ORF">IAA31_05570</name>
</gene>
<dbReference type="Proteomes" id="UP000824150">
    <property type="component" value="Unassembled WGS sequence"/>
</dbReference>